<evidence type="ECO:0000313" key="3">
    <source>
        <dbReference type="Proteomes" id="UP000199331"/>
    </source>
</evidence>
<feature type="transmembrane region" description="Helical" evidence="1">
    <location>
        <begin position="121"/>
        <end position="140"/>
    </location>
</feature>
<accession>A0A1I5LJV4</accession>
<name>A0A1I5LJV4_9SPHN</name>
<proteinExistence type="predicted"/>
<evidence type="ECO:0000313" key="2">
    <source>
        <dbReference type="EMBL" id="SFO97453.1"/>
    </source>
</evidence>
<dbReference type="AlphaFoldDB" id="A0A1I5LJV4"/>
<gene>
    <name evidence="2" type="ORF">SAMN04488060_1060</name>
</gene>
<feature type="transmembrane region" description="Helical" evidence="1">
    <location>
        <begin position="50"/>
        <end position="68"/>
    </location>
</feature>
<organism evidence="2 3">
    <name type="scientific">Qipengyuania nanhaisediminis</name>
    <dbReference type="NCBI Taxonomy" id="604088"/>
    <lineage>
        <taxon>Bacteria</taxon>
        <taxon>Pseudomonadati</taxon>
        <taxon>Pseudomonadota</taxon>
        <taxon>Alphaproteobacteria</taxon>
        <taxon>Sphingomonadales</taxon>
        <taxon>Erythrobacteraceae</taxon>
        <taxon>Qipengyuania</taxon>
    </lineage>
</organism>
<dbReference type="RefSeq" id="WP_090478552.1">
    <property type="nucleotide sequence ID" value="NZ_FOWZ01000001.1"/>
</dbReference>
<feature type="transmembrane region" description="Helical" evidence="1">
    <location>
        <begin position="19"/>
        <end position="38"/>
    </location>
</feature>
<feature type="transmembrane region" description="Helical" evidence="1">
    <location>
        <begin position="207"/>
        <end position="227"/>
    </location>
</feature>
<evidence type="ECO:0000256" key="1">
    <source>
        <dbReference type="SAM" id="Phobius"/>
    </source>
</evidence>
<keyword evidence="1" id="KW-1133">Transmembrane helix</keyword>
<dbReference type="OrthoDB" id="648493at2"/>
<feature type="transmembrane region" description="Helical" evidence="1">
    <location>
        <begin position="175"/>
        <end position="195"/>
    </location>
</feature>
<feature type="transmembrane region" description="Helical" evidence="1">
    <location>
        <begin position="152"/>
        <end position="169"/>
    </location>
</feature>
<dbReference type="EMBL" id="FOWZ01000001">
    <property type="protein sequence ID" value="SFO97453.1"/>
    <property type="molecule type" value="Genomic_DNA"/>
</dbReference>
<keyword evidence="3" id="KW-1185">Reference proteome</keyword>
<protein>
    <submittedName>
        <fullName evidence="2">Uncharacterized protein</fullName>
    </submittedName>
</protein>
<dbReference type="STRING" id="604088.SAMN04488060_1060"/>
<reference evidence="3" key="1">
    <citation type="submission" date="2016-10" db="EMBL/GenBank/DDBJ databases">
        <authorList>
            <person name="Varghese N."/>
            <person name="Submissions S."/>
        </authorList>
    </citation>
    <scope>NUCLEOTIDE SEQUENCE [LARGE SCALE GENOMIC DNA]</scope>
    <source>
        <strain evidence="3">CGMCC 1.7715</strain>
    </source>
</reference>
<feature type="transmembrane region" description="Helical" evidence="1">
    <location>
        <begin position="88"/>
        <end position="109"/>
    </location>
</feature>
<keyword evidence="1" id="KW-0472">Membrane</keyword>
<keyword evidence="1" id="KW-0812">Transmembrane</keyword>
<sequence>MASTAAQPNTTADRGNTRFFTIMAVVMSTIIVAGFSLNLAMGRSSFNVPWAYHVHGIIFMSWIGLYLAQHFTASSGNWALHRKLGKLAYFLVPLMVAAGSLIMVVVAQRTGGPFFFDVNEFLISNFALVWCFGFLAFWALRRQRYTGWHRRLMLCSMAILLGPGVGRLLPLPLMIPNAWTITTIVTMIFPVIGMIADKRKLGHVHPAYWWGLGIYAGVFVVSMLIAYSPVGYAITDWVVAGTPGAERPMEAFLPPGFTM</sequence>
<dbReference type="Proteomes" id="UP000199331">
    <property type="component" value="Unassembled WGS sequence"/>
</dbReference>